<evidence type="ECO:0000313" key="14">
    <source>
        <dbReference type="Proteomes" id="UP000038040"/>
    </source>
</evidence>
<dbReference type="InterPro" id="IPR057589">
    <property type="entry name" value="GT_PLOD"/>
</dbReference>
<evidence type="ECO:0000256" key="2">
    <source>
        <dbReference type="ARBA" id="ARBA00004240"/>
    </source>
</evidence>
<evidence type="ECO:0000256" key="8">
    <source>
        <dbReference type="ARBA" id="ARBA00022964"/>
    </source>
</evidence>
<reference evidence="15" key="1">
    <citation type="submission" date="2017-02" db="UniProtKB">
        <authorList>
            <consortium name="WormBaseParasite"/>
        </authorList>
    </citation>
    <scope>IDENTIFICATION</scope>
</reference>
<evidence type="ECO:0000256" key="10">
    <source>
        <dbReference type="ARBA" id="ARBA00023004"/>
    </source>
</evidence>
<dbReference type="PROSITE" id="PS51471">
    <property type="entry name" value="FE2OG_OXY"/>
    <property type="match status" value="1"/>
</dbReference>
<keyword evidence="6" id="KW-0256">Endoplasmic reticulum</keyword>
<comment type="catalytic activity">
    <reaction evidence="12">
        <text>L-lysyl-[collagen] + 2-oxoglutarate + O2 = (5R)-5-hydroxy-L-lysyl-[collagen] + succinate + CO2</text>
        <dbReference type="Rhea" id="RHEA:16569"/>
        <dbReference type="Rhea" id="RHEA-COMP:12751"/>
        <dbReference type="Rhea" id="RHEA-COMP:12752"/>
        <dbReference type="ChEBI" id="CHEBI:15379"/>
        <dbReference type="ChEBI" id="CHEBI:16526"/>
        <dbReference type="ChEBI" id="CHEBI:16810"/>
        <dbReference type="ChEBI" id="CHEBI:29969"/>
        <dbReference type="ChEBI" id="CHEBI:30031"/>
        <dbReference type="ChEBI" id="CHEBI:133442"/>
        <dbReference type="EC" id="1.14.11.4"/>
    </reaction>
</comment>
<evidence type="ECO:0000313" key="15">
    <source>
        <dbReference type="WBParaSite" id="DME_0000427401-mRNA-1"/>
    </source>
</evidence>
<dbReference type="SMART" id="SM00702">
    <property type="entry name" value="P4Hc"/>
    <property type="match status" value="1"/>
</dbReference>
<dbReference type="GO" id="GO:0005783">
    <property type="term" value="C:endoplasmic reticulum"/>
    <property type="evidence" value="ECO:0007669"/>
    <property type="project" value="UniProtKB-SubCell"/>
</dbReference>
<feature type="domain" description="Fe2OG dioxygenase" evidence="13">
    <location>
        <begin position="450"/>
        <end position="541"/>
    </location>
</feature>
<dbReference type="SUPFAM" id="SSF53448">
    <property type="entry name" value="Nucleotide-diphospho-sugar transferases"/>
    <property type="match status" value="1"/>
</dbReference>
<keyword evidence="8" id="KW-0223">Dioxygenase</keyword>
<dbReference type="WBParaSite" id="DME_0000427401-mRNA-1">
    <property type="protein sequence ID" value="DME_0000427401-mRNA-1"/>
    <property type="gene ID" value="DME_0000427401"/>
</dbReference>
<evidence type="ECO:0000256" key="1">
    <source>
        <dbReference type="ARBA" id="ARBA00001961"/>
    </source>
</evidence>
<organism evidence="14 15">
    <name type="scientific">Dracunculus medinensis</name>
    <name type="common">Guinea worm</name>
    <dbReference type="NCBI Taxonomy" id="318479"/>
    <lineage>
        <taxon>Eukaryota</taxon>
        <taxon>Metazoa</taxon>
        <taxon>Ecdysozoa</taxon>
        <taxon>Nematoda</taxon>
        <taxon>Chromadorea</taxon>
        <taxon>Rhabditida</taxon>
        <taxon>Spirurina</taxon>
        <taxon>Dracunculoidea</taxon>
        <taxon>Dracunculidae</taxon>
        <taxon>Dracunculus</taxon>
    </lineage>
</organism>
<keyword evidence="7" id="KW-0847">Vitamin C</keyword>
<evidence type="ECO:0000256" key="9">
    <source>
        <dbReference type="ARBA" id="ARBA00023002"/>
    </source>
</evidence>
<evidence type="ECO:0000256" key="5">
    <source>
        <dbReference type="ARBA" id="ARBA00022729"/>
    </source>
</evidence>
<dbReference type="EC" id="1.14.11.4" evidence="3"/>
<keyword evidence="5" id="KW-0732">Signal</keyword>
<evidence type="ECO:0000256" key="7">
    <source>
        <dbReference type="ARBA" id="ARBA00022896"/>
    </source>
</evidence>
<evidence type="ECO:0000256" key="3">
    <source>
        <dbReference type="ARBA" id="ARBA00012264"/>
    </source>
</evidence>
<dbReference type="GO" id="GO:0008475">
    <property type="term" value="F:procollagen-lysine 5-dioxygenase activity"/>
    <property type="evidence" value="ECO:0007669"/>
    <property type="project" value="UniProtKB-EC"/>
</dbReference>
<protein>
    <recommendedName>
        <fullName evidence="3">procollagen-lysine 5-dioxygenase</fullName>
        <ecNumber evidence="3">1.14.11.4</ecNumber>
    </recommendedName>
</protein>
<evidence type="ECO:0000256" key="6">
    <source>
        <dbReference type="ARBA" id="ARBA00022824"/>
    </source>
</evidence>
<dbReference type="InterPro" id="IPR029044">
    <property type="entry name" value="Nucleotide-diphossugar_trans"/>
</dbReference>
<keyword evidence="9" id="KW-0560">Oxidoreductase</keyword>
<comment type="cofactor">
    <cofactor evidence="1">
        <name>L-ascorbate</name>
        <dbReference type="ChEBI" id="CHEBI:38290"/>
    </cofactor>
</comment>
<comment type="subcellular location">
    <subcellularLocation>
        <location evidence="2">Endoplasmic reticulum</location>
    </subcellularLocation>
</comment>
<accession>A0A0N4UAS8</accession>
<dbReference type="Pfam" id="PF03171">
    <property type="entry name" value="2OG-FeII_Oxy"/>
    <property type="match status" value="1"/>
</dbReference>
<dbReference type="InterPro" id="IPR050757">
    <property type="entry name" value="Collagen_mod_GT25"/>
</dbReference>
<dbReference type="GO" id="GO:0005506">
    <property type="term" value="F:iron ion binding"/>
    <property type="evidence" value="ECO:0007669"/>
    <property type="project" value="InterPro"/>
</dbReference>
<dbReference type="Gene3D" id="2.60.120.620">
    <property type="entry name" value="q2cbj1_9rhob like domain"/>
    <property type="match status" value="1"/>
</dbReference>
<dbReference type="Pfam" id="PF25342">
    <property type="entry name" value="GT_PLOD"/>
    <property type="match status" value="1"/>
</dbReference>
<keyword evidence="11" id="KW-0325">Glycoprotein</keyword>
<dbReference type="PANTHER" id="PTHR10730">
    <property type="entry name" value="PROCOLLAGEN-LYSINE,2-OXOGLUTARATE 5-DIOXYGENASE/GLYCOSYLTRANSFERASE 25 FAMILY MEMBER"/>
    <property type="match status" value="1"/>
</dbReference>
<evidence type="ECO:0000259" key="13">
    <source>
        <dbReference type="PROSITE" id="PS51471"/>
    </source>
</evidence>
<evidence type="ECO:0000256" key="4">
    <source>
        <dbReference type="ARBA" id="ARBA00022723"/>
    </source>
</evidence>
<keyword evidence="4" id="KW-0479">Metal-binding</keyword>
<dbReference type="InterPro" id="IPR005123">
    <property type="entry name" value="Oxoglu/Fe-dep_dioxygenase_dom"/>
</dbReference>
<evidence type="ECO:0000256" key="12">
    <source>
        <dbReference type="ARBA" id="ARBA00047930"/>
    </source>
</evidence>
<dbReference type="AlphaFoldDB" id="A0A0N4UAS8"/>
<keyword evidence="10" id="KW-0408">Iron</keyword>
<sequence>LGYANDIWRMLNSKIDNADMSDLQNFYNSIYTDNYFRDILKIGLDSTTRIFQIIDRNDGVTVEFDDNGYAYVHDTLYNTYPLIINAAENSIAQLNNLGNYIGKFWSNIDGCISCNILGDGRLKANDKDNWPVVTLGIFIAKPVPFVDEFLISVISLTYPKSKIILYVYNNQIYNKEHVKIFRVEQFSKRVKYEYRSVDVDNIETDIGEREARRTAIKLALQSGSDFAFLIDADIHFMDQSILQSLIKISDHRKLYVLLALKGIIAPMAEMPERLFSNFWGALGDNGYYTRSDDYIELVYRKRIGVWNVPYIASAILINKEKLQMHALLDAYDYNIGVDPDISFCQFARENGHFLFVDNRKYYGFLVDSDEFDSEKRLHPEMYQIFKNRYVNAFAQELIEEMEHYGKWSSGSNKDDRIAGGYENVPTIDIHMKQIDFERQWLFFLDEYPVYANMMFVVRYKPGEQPSLRPHHDASTYTIDISLNKRGRDYEGGGIFYVRYNCTVAADRVGYAAMFPGRLTHLHEGLPTTRGIRYISVSFLNP</sequence>
<dbReference type="GO" id="GO:0031418">
    <property type="term" value="F:L-ascorbic acid binding"/>
    <property type="evidence" value="ECO:0007669"/>
    <property type="project" value="UniProtKB-KW"/>
</dbReference>
<proteinExistence type="predicted"/>
<dbReference type="Proteomes" id="UP000038040">
    <property type="component" value="Unplaced"/>
</dbReference>
<dbReference type="PANTHER" id="PTHR10730:SF45">
    <property type="entry name" value="PROCOLLAGEN-LYSINE,2-OXOGLUTARATE 5-DIOXYGENASE"/>
    <property type="match status" value="1"/>
</dbReference>
<name>A0A0N4UAS8_DRAME</name>
<dbReference type="InterPro" id="IPR006620">
    <property type="entry name" value="Pro_4_hyd_alph"/>
</dbReference>
<dbReference type="InterPro" id="IPR044861">
    <property type="entry name" value="IPNS-like_FE2OG_OXY"/>
</dbReference>
<evidence type="ECO:0000256" key="11">
    <source>
        <dbReference type="ARBA" id="ARBA00023180"/>
    </source>
</evidence>